<dbReference type="PANTHER" id="PTHR46401:SF2">
    <property type="entry name" value="GLYCOSYLTRANSFERASE WBBK-RELATED"/>
    <property type="match status" value="1"/>
</dbReference>
<dbReference type="EMBL" id="CP146256">
    <property type="protein sequence ID" value="XAH73497.1"/>
    <property type="molecule type" value="Genomic_DNA"/>
</dbReference>
<dbReference type="InterPro" id="IPR001296">
    <property type="entry name" value="Glyco_trans_1"/>
</dbReference>
<dbReference type="RefSeq" id="WP_342757101.1">
    <property type="nucleotide sequence ID" value="NZ_CP146256.1"/>
</dbReference>
<gene>
    <name evidence="4" type="ORF">V6984_18645</name>
</gene>
<dbReference type="Pfam" id="PF13439">
    <property type="entry name" value="Glyco_transf_4"/>
    <property type="match status" value="1"/>
</dbReference>
<feature type="domain" description="Glycosyl transferase family 1" evidence="2">
    <location>
        <begin position="198"/>
        <end position="363"/>
    </location>
</feature>
<sequence length="384" mass="43647">MNLVIDCFKLVKGAGKSIGIYNLAKSITGHLGVRAQKDTIIVLGNSYNKKDFDVPGVTFVEMKGNPLNKIYCILWELFLVPWYAKKYQADRVLFPRGFAPLRIAKKLASGMKRKIRDTVIINDLIPFYYDKHYPDIFNKLENAYIMNRLKASIKQADRIITISEYSREEILNKVPGCENKMTVIHPGLNDVSYTSLDIHSEKRENEKREYIIAMTSGLPHKNAAGILRAYEVYYEKAKERAAEPLDLVVIGIADTSPYTEMKKEVKAQVRCYKFFENFNEMCSIAAGGKVYLFLSYAEGFGFPPLESMQLGIPVVCSNRSSLPEVVGEAGILVNPDDAVAVAEALNEILTDKKKREGLIGKGYENIERFSWKTRTDLYWKELFQ</sequence>
<keyword evidence="5" id="KW-1185">Reference proteome</keyword>
<dbReference type="CDD" id="cd03809">
    <property type="entry name" value="GT4_MtfB-like"/>
    <property type="match status" value="1"/>
</dbReference>
<evidence type="ECO:0000313" key="5">
    <source>
        <dbReference type="Proteomes" id="UP001451571"/>
    </source>
</evidence>
<evidence type="ECO:0000259" key="2">
    <source>
        <dbReference type="Pfam" id="PF00534"/>
    </source>
</evidence>
<feature type="domain" description="Glycosyltransferase subfamily 4-like N-terminal" evidence="3">
    <location>
        <begin position="38"/>
        <end position="189"/>
    </location>
</feature>
<evidence type="ECO:0000259" key="3">
    <source>
        <dbReference type="Pfam" id="PF13439"/>
    </source>
</evidence>
<proteinExistence type="predicted"/>
<dbReference type="PANTHER" id="PTHR46401">
    <property type="entry name" value="GLYCOSYLTRANSFERASE WBBK-RELATED"/>
    <property type="match status" value="1"/>
</dbReference>
<reference evidence="4 5" key="1">
    <citation type="submission" date="2024-02" db="EMBL/GenBank/DDBJ databases">
        <title>Bacterial strain from lacustrine sediment.</title>
        <authorList>
            <person name="Petit C."/>
            <person name="Fadhlaoui K."/>
        </authorList>
    </citation>
    <scope>NUCLEOTIDE SEQUENCE [LARGE SCALE GENOMIC DNA]</scope>
    <source>
        <strain evidence="4 5">IPX-CK</strain>
    </source>
</reference>
<dbReference type="Gene3D" id="3.40.50.2000">
    <property type="entry name" value="Glycogen Phosphorylase B"/>
    <property type="match status" value="2"/>
</dbReference>
<keyword evidence="1" id="KW-0808">Transferase</keyword>
<evidence type="ECO:0000256" key="1">
    <source>
        <dbReference type="ARBA" id="ARBA00022679"/>
    </source>
</evidence>
<dbReference type="InterPro" id="IPR028098">
    <property type="entry name" value="Glyco_trans_4-like_N"/>
</dbReference>
<evidence type="ECO:0000313" key="4">
    <source>
        <dbReference type="EMBL" id="XAH73497.1"/>
    </source>
</evidence>
<dbReference type="SUPFAM" id="SSF53756">
    <property type="entry name" value="UDP-Glycosyltransferase/glycogen phosphorylase"/>
    <property type="match status" value="1"/>
</dbReference>
<dbReference type="Proteomes" id="UP001451571">
    <property type="component" value="Chromosome"/>
</dbReference>
<organism evidence="4 5">
    <name type="scientific">Kineothrix sedimenti</name>
    <dbReference type="NCBI Taxonomy" id="3123317"/>
    <lineage>
        <taxon>Bacteria</taxon>
        <taxon>Bacillati</taxon>
        <taxon>Bacillota</taxon>
        <taxon>Clostridia</taxon>
        <taxon>Lachnospirales</taxon>
        <taxon>Lachnospiraceae</taxon>
        <taxon>Kineothrix</taxon>
    </lineage>
</organism>
<protein>
    <submittedName>
        <fullName evidence="4">Glycosyltransferase family 1 protein</fullName>
    </submittedName>
</protein>
<dbReference type="Pfam" id="PF00534">
    <property type="entry name" value="Glycos_transf_1"/>
    <property type="match status" value="1"/>
</dbReference>
<accession>A0ABZ3EVZ4</accession>
<name>A0ABZ3EVZ4_9FIRM</name>